<gene>
    <name evidence="1 2" type="primary">atpG</name>
    <name evidence="2" type="ORF">LPT13_04880</name>
</gene>
<protein>
    <recommendedName>
        <fullName evidence="1">ATP synthase gamma chain</fullName>
    </recommendedName>
    <alternativeName>
        <fullName evidence="1">ATP synthase F1 sector gamma subunit</fullName>
    </alternativeName>
    <alternativeName>
        <fullName evidence="1">F-ATPase gamma subunit</fullName>
    </alternativeName>
</protein>
<dbReference type="PANTHER" id="PTHR11693">
    <property type="entry name" value="ATP SYNTHASE GAMMA CHAIN"/>
    <property type="match status" value="1"/>
</dbReference>
<dbReference type="PROSITE" id="PS00153">
    <property type="entry name" value="ATPASE_GAMMA"/>
    <property type="match status" value="1"/>
</dbReference>
<dbReference type="InterPro" id="IPR000131">
    <property type="entry name" value="ATP_synth_F1_gsu"/>
</dbReference>
<keyword evidence="1" id="KW-0472">Membrane</keyword>
<reference evidence="2" key="1">
    <citation type="submission" date="2021-11" db="EMBL/GenBank/DDBJ databases">
        <title>A Novel Adlercreutzia Species, isolated from a Allomyrina dichotoma larva feces.</title>
        <authorList>
            <person name="Suh M.K."/>
        </authorList>
    </citation>
    <scope>NUCLEOTIDE SEQUENCE</scope>
    <source>
        <strain evidence="2">JBNU-10</strain>
    </source>
</reference>
<comment type="function">
    <text evidence="1">Produces ATP from ADP in the presence of a proton gradient across the membrane. The gamma chain is believed to be important in regulating ATPase activity and the flow of protons through the CF(0) complex.</text>
</comment>
<organism evidence="2 3">
    <name type="scientific">Adlercreutzia faecimuris</name>
    <dbReference type="NCBI Taxonomy" id="2897341"/>
    <lineage>
        <taxon>Bacteria</taxon>
        <taxon>Bacillati</taxon>
        <taxon>Actinomycetota</taxon>
        <taxon>Coriobacteriia</taxon>
        <taxon>Eggerthellales</taxon>
        <taxon>Eggerthellaceae</taxon>
        <taxon>Adlercreutzia</taxon>
    </lineage>
</organism>
<dbReference type="HAMAP" id="MF_00815">
    <property type="entry name" value="ATP_synth_gamma_bact"/>
    <property type="match status" value="1"/>
</dbReference>
<evidence type="ECO:0000313" key="2">
    <source>
        <dbReference type="EMBL" id="MCI2241691.1"/>
    </source>
</evidence>
<comment type="similarity">
    <text evidence="1">Belongs to the ATPase gamma chain family.</text>
</comment>
<dbReference type="CDD" id="cd12151">
    <property type="entry name" value="F1-ATPase_gamma"/>
    <property type="match status" value="1"/>
</dbReference>
<sequence length="309" mass="34268">MPNLHDIERRINSVASTKQITRTMEMVAAAKIRRATERVTDALPWAMAVSDMLINAAKHAPMDSEPLLQVHDEVKRALVIVVTSDRGLAGGFNSNVLRHAEKLIREKERQGVEVEVVACGKKALGYFSYRNITPVMEFQGLSADPTYEEAAQISAYLAEGYRDGKLDEAVIVYNHAKNAAEQRLVEQQVLPVNQQSYAELLGLKPKEEDVFAGFREKDDTVPPGDLDFEPDAESVMRYLMQAYLRNAFYFALLDSAAGEQGARRNAMKSATDNANEMVSTLTRVYNRVRQGAITTEITEIVGGAAALEE</sequence>
<dbReference type="Pfam" id="PF00231">
    <property type="entry name" value="ATP-synt"/>
    <property type="match status" value="1"/>
</dbReference>
<evidence type="ECO:0000313" key="3">
    <source>
        <dbReference type="Proteomes" id="UP001430755"/>
    </source>
</evidence>
<proteinExistence type="inferred from homology"/>
<keyword evidence="1" id="KW-0813">Transport</keyword>
<dbReference type="RefSeq" id="WP_242164088.1">
    <property type="nucleotide sequence ID" value="NZ_JAJMLW010000001.1"/>
</dbReference>
<keyword evidence="1" id="KW-1003">Cell membrane</keyword>
<comment type="caution">
    <text evidence="2">The sequence shown here is derived from an EMBL/GenBank/DDBJ whole genome shotgun (WGS) entry which is preliminary data.</text>
</comment>
<keyword evidence="1" id="KW-0066">ATP synthesis</keyword>
<keyword evidence="1" id="KW-0406">Ion transport</keyword>
<dbReference type="Proteomes" id="UP001430755">
    <property type="component" value="Unassembled WGS sequence"/>
</dbReference>
<dbReference type="NCBIfam" id="TIGR01146">
    <property type="entry name" value="ATPsyn_F1gamma"/>
    <property type="match status" value="1"/>
</dbReference>
<keyword evidence="1" id="KW-0139">CF(1)</keyword>
<dbReference type="PANTHER" id="PTHR11693:SF22">
    <property type="entry name" value="ATP SYNTHASE SUBUNIT GAMMA, MITOCHONDRIAL"/>
    <property type="match status" value="1"/>
</dbReference>
<keyword evidence="3" id="KW-1185">Reference proteome</keyword>
<dbReference type="InterPro" id="IPR023632">
    <property type="entry name" value="ATP_synth_F1_gsu_CS"/>
</dbReference>
<keyword evidence="1" id="KW-0375">Hydrogen ion transport</keyword>
<comment type="subunit">
    <text evidence="1">F-type ATPases have 2 components, CF(1) - the catalytic core - and CF(0) - the membrane proton channel. CF(1) has five subunits: alpha(3), beta(3), gamma(1), delta(1), epsilon(1). CF(0) has three main subunits: a, b and c.</text>
</comment>
<evidence type="ECO:0000256" key="1">
    <source>
        <dbReference type="HAMAP-Rule" id="MF_00815"/>
    </source>
</evidence>
<dbReference type="EMBL" id="JAJMLW010000001">
    <property type="protein sequence ID" value="MCI2241691.1"/>
    <property type="molecule type" value="Genomic_DNA"/>
</dbReference>
<comment type="subcellular location">
    <subcellularLocation>
        <location evidence="1">Cell membrane</location>
        <topology evidence="1">Peripheral membrane protein</topology>
    </subcellularLocation>
</comment>
<name>A0ABS9WFQ1_9ACTN</name>
<accession>A0ABS9WFQ1</accession>